<evidence type="ECO:0000313" key="1">
    <source>
        <dbReference type="Proteomes" id="UP000095283"/>
    </source>
</evidence>
<accession>A0A1I7WEZ4</accession>
<protein>
    <submittedName>
        <fullName evidence="2">Uncharacterized protein</fullName>
    </submittedName>
</protein>
<dbReference type="AlphaFoldDB" id="A0A1I7WEZ4"/>
<dbReference type="PANTHER" id="PTHR13024">
    <property type="entry name" value="MICROSOMAL TRIGLYCERIDE TRANSFER PROTEIN, LARGE SUBUNIT"/>
    <property type="match status" value="1"/>
</dbReference>
<proteinExistence type="predicted"/>
<dbReference type="Proteomes" id="UP000095283">
    <property type="component" value="Unplaced"/>
</dbReference>
<dbReference type="WBParaSite" id="Hba_03536">
    <property type="protein sequence ID" value="Hba_03536"/>
    <property type="gene ID" value="Hba_03536"/>
</dbReference>
<dbReference type="GO" id="GO:0005794">
    <property type="term" value="C:Golgi apparatus"/>
    <property type="evidence" value="ECO:0007669"/>
    <property type="project" value="TreeGrafter"/>
</dbReference>
<sequence length="245" mass="27962">MVCRRDMKRPIAGKELTSPYSILYLILLVLHANQEKQKSIKIDLDNIRQTASADGATEKTRFIKVDYTFRTESVVYDVLDHKVDSPSTILEGKFMFESLHHDMEGSMLTRFKLVECSSNNCGVVPPIFVTFTQGGNNIEGVFIDLNENPNFIPQWNILFAIINTIYTPAESGDGDDQVVPTVYGRCHVHFGRPEDKKFQRKINNCDLKAIQNYTRYHGLEIADYSQEVLYMSVLNMKSSFSILAF</sequence>
<name>A0A1I7WEZ4_HETBA</name>
<dbReference type="PANTHER" id="PTHR13024:SF0">
    <property type="entry name" value="MICROSOMAL TRIACYLGLYCEROL TRANSFER PROTEIN"/>
    <property type="match status" value="1"/>
</dbReference>
<reference evidence="2" key="1">
    <citation type="submission" date="2016-11" db="UniProtKB">
        <authorList>
            <consortium name="WormBaseParasite"/>
        </authorList>
    </citation>
    <scope>IDENTIFICATION</scope>
</reference>
<dbReference type="GO" id="GO:0005783">
    <property type="term" value="C:endoplasmic reticulum"/>
    <property type="evidence" value="ECO:0007669"/>
    <property type="project" value="TreeGrafter"/>
</dbReference>
<organism evidence="1 2">
    <name type="scientific">Heterorhabditis bacteriophora</name>
    <name type="common">Entomopathogenic nematode worm</name>
    <dbReference type="NCBI Taxonomy" id="37862"/>
    <lineage>
        <taxon>Eukaryota</taxon>
        <taxon>Metazoa</taxon>
        <taxon>Ecdysozoa</taxon>
        <taxon>Nematoda</taxon>
        <taxon>Chromadorea</taxon>
        <taxon>Rhabditida</taxon>
        <taxon>Rhabditina</taxon>
        <taxon>Rhabditomorpha</taxon>
        <taxon>Strongyloidea</taxon>
        <taxon>Heterorhabditidae</taxon>
        <taxon>Heterorhabditis</taxon>
    </lineage>
</organism>
<dbReference type="GO" id="GO:0016323">
    <property type="term" value="C:basolateral plasma membrane"/>
    <property type="evidence" value="ECO:0007669"/>
    <property type="project" value="TreeGrafter"/>
</dbReference>
<keyword evidence="1" id="KW-1185">Reference proteome</keyword>
<dbReference type="GO" id="GO:0042157">
    <property type="term" value="P:lipoprotein metabolic process"/>
    <property type="evidence" value="ECO:0007669"/>
    <property type="project" value="TreeGrafter"/>
</dbReference>
<dbReference type="GO" id="GO:0005548">
    <property type="term" value="F:phospholipid transporter activity"/>
    <property type="evidence" value="ECO:0007669"/>
    <property type="project" value="InterPro"/>
</dbReference>
<dbReference type="InterPro" id="IPR039988">
    <property type="entry name" value="MTTP"/>
</dbReference>
<evidence type="ECO:0000313" key="2">
    <source>
        <dbReference type="WBParaSite" id="Hba_03536"/>
    </source>
</evidence>